<feature type="transmembrane region" description="Helical" evidence="13">
    <location>
        <begin position="170"/>
        <end position="194"/>
    </location>
</feature>
<comment type="similarity">
    <text evidence="2">Belongs to the OXA1/ALB3/YidC family. Type 1 subfamily.</text>
</comment>
<dbReference type="Proteomes" id="UP000295560">
    <property type="component" value="Unassembled WGS sequence"/>
</dbReference>
<dbReference type="RefSeq" id="WP_132422386.1">
    <property type="nucleotide sequence ID" value="NZ_SMFZ01000001.1"/>
</dbReference>
<dbReference type="EMBL" id="SMFZ01000001">
    <property type="protein sequence ID" value="TCK25856.1"/>
    <property type="molecule type" value="Genomic_DNA"/>
</dbReference>
<evidence type="ECO:0000256" key="3">
    <source>
        <dbReference type="ARBA" id="ARBA00015325"/>
    </source>
</evidence>
<sequence length="290" mass="31033">MLDVLYYPVSFVMRAWHALFADVLGPSSGTAWALSVVLLVLTVRALLVRSAWTRMRAARVTRALGPQLTRLRERHAGDPRRLAAETAALHRAHGVSATAGLAPMLLQIPVFVALLHVLRSFNRPGLGFAENAALPNYAFAPDEVGSFLRARLFGAPLSAWPTMPADQLAAFGPVSATAVTVVAGVLAVLAAVATHLSLRLSRRDQLDQPGAMGRLLAVLPWVAPVGVLVGGLLFPVPVALLVYWLAGAVATLVQQVVLQWLLDRRPAPVVTPVRRASAPRPGAKPLRARR</sequence>
<keyword evidence="5 13" id="KW-1133">Transmembrane helix</keyword>
<evidence type="ECO:0000256" key="9">
    <source>
        <dbReference type="ARBA" id="ARBA00031538"/>
    </source>
</evidence>
<organism evidence="15 16">
    <name type="scientific">Pseudonocardia endophytica</name>
    <dbReference type="NCBI Taxonomy" id="401976"/>
    <lineage>
        <taxon>Bacteria</taxon>
        <taxon>Bacillati</taxon>
        <taxon>Actinomycetota</taxon>
        <taxon>Actinomycetes</taxon>
        <taxon>Pseudonocardiales</taxon>
        <taxon>Pseudonocardiaceae</taxon>
        <taxon>Pseudonocardia</taxon>
    </lineage>
</organism>
<dbReference type="GO" id="GO:0032977">
    <property type="term" value="F:membrane insertase activity"/>
    <property type="evidence" value="ECO:0007669"/>
    <property type="project" value="InterPro"/>
</dbReference>
<feature type="domain" description="Membrane insertase YidC/Oxa/ALB C-terminal" evidence="14">
    <location>
        <begin position="32"/>
        <end position="258"/>
    </location>
</feature>
<protein>
    <recommendedName>
        <fullName evidence="3">Membrane protein insertase YidC</fullName>
    </recommendedName>
    <alternativeName>
        <fullName evidence="11">Foldase YidC</fullName>
    </alternativeName>
    <alternativeName>
        <fullName evidence="10">Membrane integrase YidC</fullName>
    </alternativeName>
    <alternativeName>
        <fullName evidence="9">Membrane protein YidC</fullName>
    </alternativeName>
</protein>
<dbReference type="OrthoDB" id="9780552at2"/>
<evidence type="ECO:0000256" key="1">
    <source>
        <dbReference type="ARBA" id="ARBA00004141"/>
    </source>
</evidence>
<dbReference type="Pfam" id="PF02096">
    <property type="entry name" value="60KD_IMP"/>
    <property type="match status" value="1"/>
</dbReference>
<evidence type="ECO:0000256" key="11">
    <source>
        <dbReference type="ARBA" id="ARBA00033342"/>
    </source>
</evidence>
<evidence type="ECO:0000256" key="13">
    <source>
        <dbReference type="SAM" id="Phobius"/>
    </source>
</evidence>
<evidence type="ECO:0000313" key="16">
    <source>
        <dbReference type="Proteomes" id="UP000295560"/>
    </source>
</evidence>
<evidence type="ECO:0000313" key="15">
    <source>
        <dbReference type="EMBL" id="TCK25856.1"/>
    </source>
</evidence>
<dbReference type="GO" id="GO:0016020">
    <property type="term" value="C:membrane"/>
    <property type="evidence" value="ECO:0007669"/>
    <property type="project" value="UniProtKB-SubCell"/>
</dbReference>
<evidence type="ECO:0000256" key="2">
    <source>
        <dbReference type="ARBA" id="ARBA00010527"/>
    </source>
</evidence>
<feature type="transmembrane region" description="Helical" evidence="13">
    <location>
        <begin position="240"/>
        <end position="262"/>
    </location>
</feature>
<dbReference type="GO" id="GO:0051205">
    <property type="term" value="P:protein insertion into membrane"/>
    <property type="evidence" value="ECO:0007669"/>
    <property type="project" value="TreeGrafter"/>
</dbReference>
<dbReference type="InterPro" id="IPR001708">
    <property type="entry name" value="YidC/ALB3/OXA1/COX18"/>
</dbReference>
<feature type="transmembrane region" description="Helical" evidence="13">
    <location>
        <begin position="215"/>
        <end position="234"/>
    </location>
</feature>
<keyword evidence="4 12" id="KW-0812">Transmembrane</keyword>
<evidence type="ECO:0000256" key="6">
    <source>
        <dbReference type="ARBA" id="ARBA00023136"/>
    </source>
</evidence>
<reference evidence="15 16" key="1">
    <citation type="submission" date="2019-03" db="EMBL/GenBank/DDBJ databases">
        <title>Sequencing the genomes of 1000 actinobacteria strains.</title>
        <authorList>
            <person name="Klenk H.-P."/>
        </authorList>
    </citation>
    <scope>NUCLEOTIDE SEQUENCE [LARGE SCALE GENOMIC DNA]</scope>
    <source>
        <strain evidence="15 16">DSM 44969</strain>
    </source>
</reference>
<comment type="subunit">
    <text evidence="8">Interacts with the Sec translocase complex via SecD. Specifically interacts with transmembrane segments of nascent integral membrane proteins during membrane integration.</text>
</comment>
<comment type="caution">
    <text evidence="15">The sequence shown here is derived from an EMBL/GenBank/DDBJ whole genome shotgun (WGS) entry which is preliminary data.</text>
</comment>
<proteinExistence type="inferred from homology"/>
<comment type="subcellular location">
    <subcellularLocation>
        <location evidence="1 12">Membrane</location>
        <topology evidence="1 12">Multi-pass membrane protein</topology>
    </subcellularLocation>
</comment>
<evidence type="ECO:0000256" key="7">
    <source>
        <dbReference type="ARBA" id="ARBA00025034"/>
    </source>
</evidence>
<evidence type="ECO:0000256" key="10">
    <source>
        <dbReference type="ARBA" id="ARBA00033245"/>
    </source>
</evidence>
<dbReference type="NCBIfam" id="TIGR03592">
    <property type="entry name" value="yidC_oxa1_cterm"/>
    <property type="match status" value="1"/>
</dbReference>
<dbReference type="PANTHER" id="PTHR12428:SF65">
    <property type="entry name" value="CYTOCHROME C OXIDASE ASSEMBLY PROTEIN COX18, MITOCHONDRIAL"/>
    <property type="match status" value="1"/>
</dbReference>
<feature type="transmembrane region" description="Helical" evidence="13">
    <location>
        <begin position="99"/>
        <end position="118"/>
    </location>
</feature>
<dbReference type="InterPro" id="IPR028055">
    <property type="entry name" value="YidC/Oxa/ALB_C"/>
</dbReference>
<feature type="transmembrane region" description="Helical" evidence="13">
    <location>
        <begin position="29"/>
        <end position="47"/>
    </location>
</feature>
<name>A0A4V2PIT1_PSEEN</name>
<accession>A0A4V2PIT1</accession>
<gene>
    <name evidence="15" type="ORF">EV378_1682</name>
</gene>
<evidence type="ECO:0000256" key="4">
    <source>
        <dbReference type="ARBA" id="ARBA00022692"/>
    </source>
</evidence>
<evidence type="ECO:0000256" key="8">
    <source>
        <dbReference type="ARBA" id="ARBA00026028"/>
    </source>
</evidence>
<comment type="function">
    <text evidence="7">Required for the insertion and/or proper folding and/or complex formation of integral membrane proteins into the membrane. Involved in integration of membrane proteins that insert both dependently and independently of the Sec translocase complex, as well as at least some lipoproteins. Aids folding of multispanning membrane proteins.</text>
</comment>
<evidence type="ECO:0000256" key="5">
    <source>
        <dbReference type="ARBA" id="ARBA00022989"/>
    </source>
</evidence>
<dbReference type="PANTHER" id="PTHR12428">
    <property type="entry name" value="OXA1"/>
    <property type="match status" value="1"/>
</dbReference>
<dbReference type="AlphaFoldDB" id="A0A4V2PIT1"/>
<evidence type="ECO:0000259" key="14">
    <source>
        <dbReference type="Pfam" id="PF02096"/>
    </source>
</evidence>
<keyword evidence="16" id="KW-1185">Reference proteome</keyword>
<keyword evidence="6 13" id="KW-0472">Membrane</keyword>
<evidence type="ECO:0000256" key="12">
    <source>
        <dbReference type="RuleBase" id="RU003945"/>
    </source>
</evidence>